<dbReference type="Proteomes" id="UP000693981">
    <property type="component" value="Unassembled WGS sequence"/>
</dbReference>
<comment type="caution">
    <text evidence="3">The sequence shown here is derived from an EMBL/GenBank/DDBJ whole genome shotgun (WGS) entry which is preliminary data.</text>
</comment>
<evidence type="ECO:0000256" key="2">
    <source>
        <dbReference type="SAM" id="MobiDB-lite"/>
    </source>
</evidence>
<keyword evidence="4" id="KW-1185">Reference proteome</keyword>
<feature type="region of interest" description="Disordered" evidence="2">
    <location>
        <begin position="252"/>
        <end position="271"/>
    </location>
</feature>
<evidence type="ECO:0000313" key="3">
    <source>
        <dbReference type="EMBL" id="KAG7394738.1"/>
    </source>
</evidence>
<evidence type="ECO:0000313" key="4">
    <source>
        <dbReference type="Proteomes" id="UP000693981"/>
    </source>
</evidence>
<reference evidence="3" key="1">
    <citation type="submission" date="2021-02" db="EMBL/GenBank/DDBJ databases">
        <authorList>
            <person name="Palmer J.M."/>
        </authorList>
    </citation>
    <scope>NUCLEOTIDE SEQUENCE</scope>
    <source>
        <strain evidence="3">SCRP23</strain>
    </source>
</reference>
<evidence type="ECO:0000256" key="1">
    <source>
        <dbReference type="SAM" id="Coils"/>
    </source>
</evidence>
<gene>
    <name evidence="3" type="ORF">PHYBOEH_004712</name>
</gene>
<dbReference type="AlphaFoldDB" id="A0A8T1WQW5"/>
<proteinExistence type="predicted"/>
<accession>A0A8T1WQW5</accession>
<protein>
    <submittedName>
        <fullName evidence="3">Uncharacterized protein</fullName>
    </submittedName>
</protein>
<name>A0A8T1WQW5_9STRA</name>
<dbReference type="EMBL" id="JAGDFL010000249">
    <property type="protein sequence ID" value="KAG7394738.1"/>
    <property type="molecule type" value="Genomic_DNA"/>
</dbReference>
<keyword evidence="1" id="KW-0175">Coiled coil</keyword>
<dbReference type="OrthoDB" id="127596at2759"/>
<feature type="coiled-coil region" evidence="1">
    <location>
        <begin position="465"/>
        <end position="492"/>
    </location>
</feature>
<sequence length="512" mass="58785">MPAMQAMTLEEFNQVGDQGEEFWNSSSRPIPALLSSNETLQEYEQSFKWWLDKRDVTPNDPSIERQLWLDFAVLRAWELQRSDGFERRQYYRMRSREELLATCIQSTDEFLRSMEFYGPNGDMYFATKKLKRIAIVLKPHESPAEFEVNFKKWLNAKHVTLSMLRDDPEEERRFRQCYAYARKLEDQVLDRLQEVEHQVKILRDSAGDNAGVNEPPTASLEKPGMLGNTGMLEPGEIPSSSSQQHQCMIANESTSTEVNDRATTSEELEDGECNLEPEERLFPAGPDAGEILIKAEKGVEPSRNAATFAAAEEAFAESVRVNDNTEKKHLIEDYTRLNDQISTNETAIQDTLSYVNLTADIDKASTTEHLSQIKELMVSINKEKRRRDSVLAAVIAHDWIGRQEELDILVQDNTQTQTLSPSHEQMMVMYGKLEQKGNNVATLRSKLQSQLDWLNAEDTGRDDKFHELEELVEQLKAELDALSELESQRQRACVRFLKSDKSIHKMVLQLLQ</sequence>
<organism evidence="3 4">
    <name type="scientific">Phytophthora boehmeriae</name>
    <dbReference type="NCBI Taxonomy" id="109152"/>
    <lineage>
        <taxon>Eukaryota</taxon>
        <taxon>Sar</taxon>
        <taxon>Stramenopiles</taxon>
        <taxon>Oomycota</taxon>
        <taxon>Peronosporomycetes</taxon>
        <taxon>Peronosporales</taxon>
        <taxon>Peronosporaceae</taxon>
        <taxon>Phytophthora</taxon>
    </lineage>
</organism>